<dbReference type="RefSeq" id="WP_190143388.1">
    <property type="nucleotide sequence ID" value="NZ_BLIO01000001.1"/>
</dbReference>
<reference evidence="1 2" key="1">
    <citation type="submission" date="2019-12" db="EMBL/GenBank/DDBJ databases">
        <title>Whole genome shotgun sequence of Streptomyces hygroscopicus subsp. glebosus NBRC 13786.</title>
        <authorList>
            <person name="Ichikawa N."/>
            <person name="Kimura A."/>
            <person name="Kitahashi Y."/>
            <person name="Komaki H."/>
            <person name="Tamura T."/>
        </authorList>
    </citation>
    <scope>NUCLEOTIDE SEQUENCE [LARGE SCALE GENOMIC DNA]</scope>
    <source>
        <strain evidence="1 2">NBRC 13786</strain>
    </source>
</reference>
<evidence type="ECO:0000313" key="2">
    <source>
        <dbReference type="Proteomes" id="UP000430079"/>
    </source>
</evidence>
<protein>
    <recommendedName>
        <fullName evidence="3">ABC transporter Uup C-terminal domain-containing protein</fullName>
    </recommendedName>
</protein>
<accession>A0A640SZE2</accession>
<evidence type="ECO:0000313" key="1">
    <source>
        <dbReference type="EMBL" id="GFE16418.1"/>
    </source>
</evidence>
<evidence type="ECO:0008006" key="3">
    <source>
        <dbReference type="Google" id="ProtNLM"/>
    </source>
</evidence>
<dbReference type="EMBL" id="BLIO01000001">
    <property type="protein sequence ID" value="GFE16418.1"/>
    <property type="molecule type" value="Genomic_DNA"/>
</dbReference>
<sequence length="50" mass="5999">MRARWNEESQLHAQIAADFEKVVGLDDPLRELTAEREDWEMRWLELAEDV</sequence>
<comment type="caution">
    <text evidence="1">The sequence shown here is derived from an EMBL/GenBank/DDBJ whole genome shotgun (WGS) entry which is preliminary data.</text>
</comment>
<dbReference type="AlphaFoldDB" id="A0A640SZE2"/>
<dbReference type="Proteomes" id="UP000430079">
    <property type="component" value="Unassembled WGS sequence"/>
</dbReference>
<keyword evidence="2" id="KW-1185">Reference proteome</keyword>
<proteinExistence type="predicted"/>
<organism evidence="1 2">
    <name type="scientific">Streptomyces glebosus</name>
    <dbReference type="NCBI Taxonomy" id="249580"/>
    <lineage>
        <taxon>Bacteria</taxon>
        <taxon>Bacillati</taxon>
        <taxon>Actinomycetota</taxon>
        <taxon>Actinomycetes</taxon>
        <taxon>Kitasatosporales</taxon>
        <taxon>Streptomycetaceae</taxon>
        <taxon>Streptomyces</taxon>
    </lineage>
</organism>
<gene>
    <name evidence="1" type="ORF">Sgleb_44650</name>
</gene>
<name>A0A640SZE2_9ACTN</name>